<accession>A0ABP9FCE7</accession>
<evidence type="ECO:0000256" key="4">
    <source>
        <dbReference type="ARBA" id="ARBA00022553"/>
    </source>
</evidence>
<comment type="pathway">
    <text evidence="1 9">Cofactor biosynthesis; NAD(+) biosynthesis; nicotinate D-ribonucleotide from nicotinate: step 1/1.</text>
</comment>
<dbReference type="SUPFAM" id="SSF54675">
    <property type="entry name" value="Nicotinate/Quinolinate PRTase N-terminal domain-like"/>
    <property type="match status" value="1"/>
</dbReference>
<sequence length="450" mass="48414">MTTALLTDHYELTMVQAAMKAGTAQRRSLFDLFTRRLPEGRRYGVVAGLGRAIEAIDNFRFGDEEIAFLLTNDIIHDELAEYLANYRFTGDIWGYPEGEVYFPGSPVLSVEGTFAEACILETVLLSIYNHDSAIAAAASRMTAMDGGRSCVEMGARRTQERSAVAAARAAYVAGFTSTSNLEAGRTYGIPTIGTAAHSFTLLHDTEEDAFRAQIAALGENTTLLVDTYDVEAAIRLGVELTDGRLGAIRLASGDLAIMARQARDLLDDLGATSTKIMVTSDLDEWQIALLQGSPVDGYGVGTSLVTGSGHPTCGFVYKLVARAESEEPDAPWVPVGKKSKGKNTLGGRKFAMRRLGADGRAETEVIGLGTPPANDGNDRELLVPIYRGGELVYTATLDDARRRHQESLAELPLSARRISKGDPALETLILDAEGDETTNPYQAAPIVTNI</sequence>
<dbReference type="PANTHER" id="PTHR11098">
    <property type="entry name" value="NICOTINATE PHOSPHORIBOSYLTRANSFERASE"/>
    <property type="match status" value="1"/>
</dbReference>
<evidence type="ECO:0000256" key="2">
    <source>
        <dbReference type="ARBA" id="ARBA00010897"/>
    </source>
</evidence>
<dbReference type="Gene3D" id="3.20.20.70">
    <property type="entry name" value="Aldolase class I"/>
    <property type="match status" value="1"/>
</dbReference>
<comment type="catalytic activity">
    <reaction evidence="8 9">
        <text>5-phospho-alpha-D-ribose 1-diphosphate + nicotinate + ATP + H2O = nicotinate beta-D-ribonucleotide + ADP + phosphate + diphosphate</text>
        <dbReference type="Rhea" id="RHEA:36163"/>
        <dbReference type="ChEBI" id="CHEBI:15377"/>
        <dbReference type="ChEBI" id="CHEBI:30616"/>
        <dbReference type="ChEBI" id="CHEBI:32544"/>
        <dbReference type="ChEBI" id="CHEBI:33019"/>
        <dbReference type="ChEBI" id="CHEBI:43474"/>
        <dbReference type="ChEBI" id="CHEBI:57502"/>
        <dbReference type="ChEBI" id="CHEBI:58017"/>
        <dbReference type="ChEBI" id="CHEBI:456216"/>
        <dbReference type="EC" id="6.3.4.21"/>
    </reaction>
</comment>
<dbReference type="SUPFAM" id="SSF51690">
    <property type="entry name" value="Nicotinate/Quinolinate PRTase C-terminal domain-like"/>
    <property type="match status" value="1"/>
</dbReference>
<keyword evidence="7 9" id="KW-0808">Transferase</keyword>
<dbReference type="Gene3D" id="3.20.140.10">
    <property type="entry name" value="nicotinate phosphoribosyltransferase"/>
    <property type="match status" value="1"/>
</dbReference>
<dbReference type="InterPro" id="IPR036068">
    <property type="entry name" value="Nicotinate_pribotase-like_C"/>
</dbReference>
<comment type="PTM">
    <text evidence="9">Transiently phosphorylated on a His residue during the reaction cycle. Phosphorylation strongly increases the affinity for substrates and increases the rate of nicotinate D-ribonucleotide production. Dephosphorylation regenerates the low-affinity form of the enzyme, leading to product release.</text>
</comment>
<dbReference type="InterPro" id="IPR013785">
    <property type="entry name" value="Aldolase_TIM"/>
</dbReference>
<keyword evidence="4" id="KW-0597">Phosphoprotein</keyword>
<dbReference type="PANTHER" id="PTHR11098:SF8">
    <property type="entry name" value="NICOTINATE PHOSPHORIBOSYLTRANSFERASE PNCB1"/>
    <property type="match status" value="1"/>
</dbReference>
<comment type="similarity">
    <text evidence="2 9">Belongs to the NAPRTase family.</text>
</comment>
<feature type="domain" description="Nicotinate phosphoribosyltransferase N-terminal" evidence="10">
    <location>
        <begin position="5"/>
        <end position="128"/>
    </location>
</feature>
<dbReference type="EC" id="6.3.4.21" evidence="3 9"/>
<comment type="caution">
    <text evidence="11">The sequence shown here is derived from an EMBL/GenBank/DDBJ whole genome shotgun (WGS) entry which is preliminary data.</text>
</comment>
<dbReference type="InterPro" id="IPR006405">
    <property type="entry name" value="Nic_PRibTrfase_pncB"/>
</dbReference>
<dbReference type="NCBIfam" id="NF009131">
    <property type="entry name" value="PRK12484.1"/>
    <property type="match status" value="1"/>
</dbReference>
<protein>
    <recommendedName>
        <fullName evidence="3 9">Nicotinate phosphoribosyltransferase</fullName>
        <ecNumber evidence="3 9">6.3.4.21</ecNumber>
    </recommendedName>
</protein>
<dbReference type="InterPro" id="IPR007229">
    <property type="entry name" value="Nic_PRibTrfase-Fam"/>
</dbReference>
<proteinExistence type="inferred from homology"/>
<evidence type="ECO:0000256" key="8">
    <source>
        <dbReference type="ARBA" id="ARBA00048668"/>
    </source>
</evidence>
<evidence type="ECO:0000256" key="7">
    <source>
        <dbReference type="ARBA" id="ARBA00022679"/>
    </source>
</evidence>
<evidence type="ECO:0000313" key="12">
    <source>
        <dbReference type="Proteomes" id="UP001501521"/>
    </source>
</evidence>
<keyword evidence="12" id="KW-1185">Reference proteome</keyword>
<keyword evidence="11" id="KW-0328">Glycosyltransferase</keyword>
<evidence type="ECO:0000256" key="3">
    <source>
        <dbReference type="ARBA" id="ARBA00013236"/>
    </source>
</evidence>
<evidence type="ECO:0000256" key="1">
    <source>
        <dbReference type="ARBA" id="ARBA00004952"/>
    </source>
</evidence>
<dbReference type="PIRSF" id="PIRSF000484">
    <property type="entry name" value="NAPRT"/>
    <property type="match status" value="1"/>
</dbReference>
<dbReference type="InterPro" id="IPR040727">
    <property type="entry name" value="NAPRTase_N"/>
</dbReference>
<keyword evidence="6 9" id="KW-0662">Pyridine nucleotide biosynthesis</keyword>
<dbReference type="GO" id="GO:0016757">
    <property type="term" value="F:glycosyltransferase activity"/>
    <property type="evidence" value="ECO:0007669"/>
    <property type="project" value="UniProtKB-KW"/>
</dbReference>
<evidence type="ECO:0000259" key="10">
    <source>
        <dbReference type="Pfam" id="PF17767"/>
    </source>
</evidence>
<dbReference type="Pfam" id="PF17767">
    <property type="entry name" value="NAPRTase_N"/>
    <property type="match status" value="1"/>
</dbReference>
<evidence type="ECO:0000313" key="11">
    <source>
        <dbReference type="EMBL" id="GAA4899202.1"/>
    </source>
</evidence>
<dbReference type="NCBIfam" id="NF006698">
    <property type="entry name" value="PRK09243.1-5"/>
    <property type="match status" value="1"/>
</dbReference>
<reference evidence="12" key="1">
    <citation type="journal article" date="2019" name="Int. J. Syst. Evol. Microbiol.">
        <title>The Global Catalogue of Microorganisms (GCM) 10K type strain sequencing project: providing services to taxonomists for standard genome sequencing and annotation.</title>
        <authorList>
            <consortium name="The Broad Institute Genomics Platform"/>
            <consortium name="The Broad Institute Genome Sequencing Center for Infectious Disease"/>
            <person name="Wu L."/>
            <person name="Ma J."/>
        </authorList>
    </citation>
    <scope>NUCLEOTIDE SEQUENCE [LARGE SCALE GENOMIC DNA]</scope>
    <source>
        <strain evidence="12">JCM 19125</strain>
    </source>
</reference>
<dbReference type="EMBL" id="BAABLV010000026">
    <property type="protein sequence ID" value="GAA4899202.1"/>
    <property type="molecule type" value="Genomic_DNA"/>
</dbReference>
<evidence type="ECO:0000256" key="5">
    <source>
        <dbReference type="ARBA" id="ARBA00022598"/>
    </source>
</evidence>
<evidence type="ECO:0000256" key="6">
    <source>
        <dbReference type="ARBA" id="ARBA00022642"/>
    </source>
</evidence>
<keyword evidence="5 9" id="KW-0436">Ligase</keyword>
<dbReference type="Proteomes" id="UP001501521">
    <property type="component" value="Unassembled WGS sequence"/>
</dbReference>
<comment type="function">
    <text evidence="9">Catalyzes the first step in the biosynthesis of NAD from nicotinic acid, the ATP-dependent synthesis of beta-nicotinate D-ribonucleotide from nicotinate and 5-phospho-D-ribose 1-phosphate.</text>
</comment>
<name>A0ABP9FCE7_9ACTN</name>
<dbReference type="NCBIfam" id="TIGR01513">
    <property type="entry name" value="NAPRTase_put"/>
    <property type="match status" value="1"/>
</dbReference>
<organism evidence="11 12">
    <name type="scientific">Tessaracoccus lubricantis</name>
    <dbReference type="NCBI Taxonomy" id="545543"/>
    <lineage>
        <taxon>Bacteria</taxon>
        <taxon>Bacillati</taxon>
        <taxon>Actinomycetota</taxon>
        <taxon>Actinomycetes</taxon>
        <taxon>Propionibacteriales</taxon>
        <taxon>Propionibacteriaceae</taxon>
        <taxon>Tessaracoccus</taxon>
    </lineage>
</organism>
<gene>
    <name evidence="11" type="ORF">GCM10025789_16690</name>
</gene>
<evidence type="ECO:0000256" key="9">
    <source>
        <dbReference type="RuleBase" id="RU365100"/>
    </source>
</evidence>